<dbReference type="Proteomes" id="UP001501598">
    <property type="component" value="Unassembled WGS sequence"/>
</dbReference>
<dbReference type="EMBL" id="BAABGT010000053">
    <property type="protein sequence ID" value="GAA4549727.1"/>
    <property type="molecule type" value="Genomic_DNA"/>
</dbReference>
<gene>
    <name evidence="1" type="ORF">GCM10023175_38330</name>
</gene>
<proteinExistence type="predicted"/>
<dbReference type="RefSeq" id="WP_345420133.1">
    <property type="nucleotide sequence ID" value="NZ_BAABGT010000053.1"/>
</dbReference>
<evidence type="ECO:0000313" key="2">
    <source>
        <dbReference type="Proteomes" id="UP001501598"/>
    </source>
</evidence>
<sequence>MLTTPALTGDLTCRDRAVLRAVDAGRVRLSGRSALVVDGLFLADPFAVGRLSGLIAGAADAAVSLTESGRAVLAA</sequence>
<keyword evidence="2" id="KW-1185">Reference proteome</keyword>
<comment type="caution">
    <text evidence="1">The sequence shown here is derived from an EMBL/GenBank/DDBJ whole genome shotgun (WGS) entry which is preliminary data.</text>
</comment>
<protein>
    <submittedName>
        <fullName evidence="1">Uncharacterized protein</fullName>
    </submittedName>
</protein>
<accession>A0ABP8RUD9</accession>
<reference evidence="2" key="1">
    <citation type="journal article" date="2019" name="Int. J. Syst. Evol. Microbiol.">
        <title>The Global Catalogue of Microorganisms (GCM) 10K type strain sequencing project: providing services to taxonomists for standard genome sequencing and annotation.</title>
        <authorList>
            <consortium name="The Broad Institute Genomics Platform"/>
            <consortium name="The Broad Institute Genome Sequencing Center for Infectious Disease"/>
            <person name="Wu L."/>
            <person name="Ma J."/>
        </authorList>
    </citation>
    <scope>NUCLEOTIDE SEQUENCE [LARGE SCALE GENOMIC DNA]</scope>
    <source>
        <strain evidence="2">JCM 17906</strain>
    </source>
</reference>
<evidence type="ECO:0000313" key="1">
    <source>
        <dbReference type="EMBL" id="GAA4549727.1"/>
    </source>
</evidence>
<organism evidence="1 2">
    <name type="scientific">Pseudonocardia xishanensis</name>
    <dbReference type="NCBI Taxonomy" id="630995"/>
    <lineage>
        <taxon>Bacteria</taxon>
        <taxon>Bacillati</taxon>
        <taxon>Actinomycetota</taxon>
        <taxon>Actinomycetes</taxon>
        <taxon>Pseudonocardiales</taxon>
        <taxon>Pseudonocardiaceae</taxon>
        <taxon>Pseudonocardia</taxon>
    </lineage>
</organism>
<name>A0ABP8RUD9_9PSEU</name>